<dbReference type="CDD" id="cd00609">
    <property type="entry name" value="AAT_like"/>
    <property type="match status" value="1"/>
</dbReference>
<evidence type="ECO:0000313" key="7">
    <source>
        <dbReference type="Proteomes" id="UP001597169"/>
    </source>
</evidence>
<dbReference type="Gene3D" id="3.40.640.10">
    <property type="entry name" value="Type I PLP-dependent aspartate aminotransferase-like (Major domain)"/>
    <property type="match status" value="1"/>
</dbReference>
<keyword evidence="4" id="KW-0663">Pyridoxal phosphate</keyword>
<dbReference type="InterPro" id="IPR015424">
    <property type="entry name" value="PyrdxlP-dep_Trfase"/>
</dbReference>
<accession>A0ABW3PTI3</accession>
<protein>
    <submittedName>
        <fullName evidence="6">PLP-dependent aminotransferase family protein</fullName>
    </submittedName>
</protein>
<dbReference type="InterPro" id="IPR015421">
    <property type="entry name" value="PyrdxlP-dep_Trfase_major"/>
</dbReference>
<proteinExistence type="predicted"/>
<dbReference type="InterPro" id="IPR015422">
    <property type="entry name" value="PyrdxlP-dep_Trfase_small"/>
</dbReference>
<comment type="caution">
    <text evidence="6">The sequence shown here is derived from an EMBL/GenBank/DDBJ whole genome shotgun (WGS) entry which is preliminary data.</text>
</comment>
<dbReference type="Gene3D" id="3.90.1150.10">
    <property type="entry name" value="Aspartate Aminotransferase, domain 1"/>
    <property type="match status" value="1"/>
</dbReference>
<dbReference type="Proteomes" id="UP001597169">
    <property type="component" value="Unassembled WGS sequence"/>
</dbReference>
<gene>
    <name evidence="6" type="ORF">ACFQ3J_11975</name>
</gene>
<dbReference type="SUPFAM" id="SSF53383">
    <property type="entry name" value="PLP-dependent transferases"/>
    <property type="match status" value="1"/>
</dbReference>
<feature type="domain" description="Aminotransferase class I/classII large" evidence="5">
    <location>
        <begin position="43"/>
        <end position="382"/>
    </location>
</feature>
<dbReference type="EMBL" id="JBHTKX010000001">
    <property type="protein sequence ID" value="MFD1128890.1"/>
    <property type="molecule type" value="Genomic_DNA"/>
</dbReference>
<evidence type="ECO:0000313" key="6">
    <source>
        <dbReference type="EMBL" id="MFD1128890.1"/>
    </source>
</evidence>
<dbReference type="GO" id="GO:0008483">
    <property type="term" value="F:transaminase activity"/>
    <property type="evidence" value="ECO:0007669"/>
    <property type="project" value="UniProtKB-KW"/>
</dbReference>
<evidence type="ECO:0000259" key="5">
    <source>
        <dbReference type="Pfam" id="PF00155"/>
    </source>
</evidence>
<dbReference type="Pfam" id="PF00155">
    <property type="entry name" value="Aminotran_1_2"/>
    <property type="match status" value="1"/>
</dbReference>
<dbReference type="InterPro" id="IPR050859">
    <property type="entry name" value="Class-I_PLP-dep_aminotransf"/>
</dbReference>
<reference evidence="7" key="1">
    <citation type="journal article" date="2019" name="Int. J. Syst. Evol. Microbiol.">
        <title>The Global Catalogue of Microorganisms (GCM) 10K type strain sequencing project: providing services to taxonomists for standard genome sequencing and annotation.</title>
        <authorList>
            <consortium name="The Broad Institute Genomics Platform"/>
            <consortium name="The Broad Institute Genome Sequencing Center for Infectious Disease"/>
            <person name="Wu L."/>
            <person name="Ma J."/>
        </authorList>
    </citation>
    <scope>NUCLEOTIDE SEQUENCE [LARGE SCALE GENOMIC DNA]</scope>
    <source>
        <strain evidence="7">CCUG 53519</strain>
    </source>
</reference>
<keyword evidence="7" id="KW-1185">Reference proteome</keyword>
<organism evidence="6 7">
    <name type="scientific">Paenibacillus provencensis</name>
    <dbReference type="NCBI Taxonomy" id="441151"/>
    <lineage>
        <taxon>Bacteria</taxon>
        <taxon>Bacillati</taxon>
        <taxon>Bacillota</taxon>
        <taxon>Bacilli</taxon>
        <taxon>Bacillales</taxon>
        <taxon>Paenibacillaceae</taxon>
        <taxon>Paenibacillus</taxon>
    </lineage>
</organism>
<dbReference type="PANTHER" id="PTHR42790">
    <property type="entry name" value="AMINOTRANSFERASE"/>
    <property type="match status" value="1"/>
</dbReference>
<keyword evidence="2 6" id="KW-0032">Aminotransferase</keyword>
<dbReference type="RefSeq" id="WP_251581845.1">
    <property type="nucleotide sequence ID" value="NZ_JBHTKX010000001.1"/>
</dbReference>
<evidence type="ECO:0000256" key="4">
    <source>
        <dbReference type="ARBA" id="ARBA00022898"/>
    </source>
</evidence>
<evidence type="ECO:0000256" key="2">
    <source>
        <dbReference type="ARBA" id="ARBA00022576"/>
    </source>
</evidence>
<comment type="cofactor">
    <cofactor evidence="1">
        <name>pyridoxal 5'-phosphate</name>
        <dbReference type="ChEBI" id="CHEBI:597326"/>
    </cofactor>
</comment>
<dbReference type="PANTHER" id="PTHR42790:SF19">
    <property type="entry name" value="KYNURENINE_ALPHA-AMINOADIPATE AMINOTRANSFERASE, MITOCHONDRIAL"/>
    <property type="match status" value="1"/>
</dbReference>
<evidence type="ECO:0000256" key="1">
    <source>
        <dbReference type="ARBA" id="ARBA00001933"/>
    </source>
</evidence>
<name>A0ABW3PTI3_9BACL</name>
<keyword evidence="3" id="KW-0808">Transferase</keyword>
<sequence>MEFSFASHSSRLLSSHANRTNNVKRQGSFISLAEELPAEEFFPIKRLGEAAHAVFSSDPSVLQYGEPEGFLPLRGWIRKDWELRKGIRTTEEQILLTTGTQQTIDLVTRLLVDSGDTVVVESPTSPGCLQVLQMQGAVILPVFTDTEGIVPEHLEEQFQKHRPKLLFAAPSFSNPTGILWSLPRRKAVLDLCRKYSVLIIEDDSYGELHFGADDPSNPFSESYPALYAMDQADNGNHVLYIGSFSKTIAPALRTGWATGDKRLIQGMSSLKQMADWQSSPINQQILYQLLGSTSFKWNEHLALLNREYEVRLKLMLELLKRPGFKNVKYHPPTGGMYLWIELPPGLSSEALLKAVLHKGVSFLPGSRCSPGKQTEHYIRLNFSRPGREELLLGMNLISEAISEFTARS</sequence>
<evidence type="ECO:0000256" key="3">
    <source>
        <dbReference type="ARBA" id="ARBA00022679"/>
    </source>
</evidence>
<dbReference type="InterPro" id="IPR004839">
    <property type="entry name" value="Aminotransferase_I/II_large"/>
</dbReference>